<dbReference type="EMBL" id="JAAMPC010000002">
    <property type="protein sequence ID" value="KAG2328133.1"/>
    <property type="molecule type" value="Genomic_DNA"/>
</dbReference>
<protein>
    <submittedName>
        <fullName evidence="1">Uncharacterized protein</fullName>
    </submittedName>
</protein>
<dbReference type="OrthoDB" id="1704709at2759"/>
<keyword evidence="2" id="KW-1185">Reference proteome</keyword>
<reference evidence="1 2" key="1">
    <citation type="submission" date="2020-02" db="EMBL/GenBank/DDBJ databases">
        <authorList>
            <person name="Ma Q."/>
            <person name="Huang Y."/>
            <person name="Song X."/>
            <person name="Pei D."/>
        </authorList>
    </citation>
    <scope>NUCLEOTIDE SEQUENCE [LARGE SCALE GENOMIC DNA]</scope>
    <source>
        <strain evidence="1">Sxm20200214</strain>
        <tissue evidence="1">Leaf</tissue>
    </source>
</reference>
<proteinExistence type="predicted"/>
<sequence>MKKVHIINSNRHSLKTTSSTRVLNGPLSLRDERQLALAKMDPQAQHTLRHVNAAGATTAMYDGGFQNVAAAHQQLIYYQ</sequence>
<evidence type="ECO:0000313" key="1">
    <source>
        <dbReference type="EMBL" id="KAG2328133.1"/>
    </source>
</evidence>
<name>A0A8X8BB91_BRACI</name>
<dbReference type="AlphaFoldDB" id="A0A8X8BB91"/>
<evidence type="ECO:0000313" key="2">
    <source>
        <dbReference type="Proteomes" id="UP000886595"/>
    </source>
</evidence>
<gene>
    <name evidence="1" type="ORF">Bca52824_010861</name>
</gene>
<organism evidence="1 2">
    <name type="scientific">Brassica carinata</name>
    <name type="common">Ethiopian mustard</name>
    <name type="synonym">Abyssinian cabbage</name>
    <dbReference type="NCBI Taxonomy" id="52824"/>
    <lineage>
        <taxon>Eukaryota</taxon>
        <taxon>Viridiplantae</taxon>
        <taxon>Streptophyta</taxon>
        <taxon>Embryophyta</taxon>
        <taxon>Tracheophyta</taxon>
        <taxon>Spermatophyta</taxon>
        <taxon>Magnoliopsida</taxon>
        <taxon>eudicotyledons</taxon>
        <taxon>Gunneridae</taxon>
        <taxon>Pentapetalae</taxon>
        <taxon>rosids</taxon>
        <taxon>malvids</taxon>
        <taxon>Brassicales</taxon>
        <taxon>Brassicaceae</taxon>
        <taxon>Brassiceae</taxon>
        <taxon>Brassica</taxon>
    </lineage>
</organism>
<dbReference type="Proteomes" id="UP000886595">
    <property type="component" value="Unassembled WGS sequence"/>
</dbReference>
<comment type="caution">
    <text evidence="1">The sequence shown here is derived from an EMBL/GenBank/DDBJ whole genome shotgun (WGS) entry which is preliminary data.</text>
</comment>
<accession>A0A8X8BB91</accession>